<dbReference type="PANTHER" id="PTHR30061">
    <property type="entry name" value="MALTOSE-BINDING PERIPLASMIC PROTEIN"/>
    <property type="match status" value="1"/>
</dbReference>
<dbReference type="Pfam" id="PF01547">
    <property type="entry name" value="SBP_bac_1"/>
    <property type="match status" value="1"/>
</dbReference>
<feature type="signal peptide" evidence="5">
    <location>
        <begin position="1"/>
        <end position="26"/>
    </location>
</feature>
<evidence type="ECO:0000256" key="2">
    <source>
        <dbReference type="ARBA" id="ARBA00022448"/>
    </source>
</evidence>
<keyword evidence="2" id="KW-0813">Transport</keyword>
<comment type="similarity">
    <text evidence="1">Belongs to the bacterial solute-binding protein 1 family.</text>
</comment>
<evidence type="ECO:0000256" key="1">
    <source>
        <dbReference type="ARBA" id="ARBA00008520"/>
    </source>
</evidence>
<dbReference type="PANTHER" id="PTHR30061:SF50">
    <property type="entry name" value="MALTOSE_MALTODEXTRIN-BINDING PERIPLASMIC PROTEIN"/>
    <property type="match status" value="1"/>
</dbReference>
<accession>A0ABY6IPY3</accession>
<dbReference type="CDD" id="cd14748">
    <property type="entry name" value="PBP2_UgpB"/>
    <property type="match status" value="1"/>
</dbReference>
<proteinExistence type="inferred from homology"/>
<dbReference type="Gene3D" id="3.40.190.10">
    <property type="entry name" value="Periplasmic binding protein-like II"/>
    <property type="match status" value="2"/>
</dbReference>
<name>A0ABY6IPY3_9HYPH</name>
<dbReference type="SUPFAM" id="SSF53850">
    <property type="entry name" value="Periplasmic binding protein-like II"/>
    <property type="match status" value="1"/>
</dbReference>
<feature type="chain" id="PRO_5045504575" evidence="5">
    <location>
        <begin position="27"/>
        <end position="408"/>
    </location>
</feature>
<keyword evidence="3 5" id="KW-0732">Signal</keyword>
<evidence type="ECO:0000313" key="6">
    <source>
        <dbReference type="EMBL" id="UYQ71280.1"/>
    </source>
</evidence>
<dbReference type="InterPro" id="IPR006059">
    <property type="entry name" value="SBP"/>
</dbReference>
<evidence type="ECO:0000256" key="5">
    <source>
        <dbReference type="SAM" id="SignalP"/>
    </source>
</evidence>
<keyword evidence="7" id="KW-1185">Reference proteome</keyword>
<dbReference type="RefSeq" id="WP_264224936.1">
    <property type="nucleotide sequence ID" value="NZ_CP107716.1"/>
</dbReference>
<keyword evidence="4" id="KW-0574">Periplasm</keyword>
<dbReference type="EMBL" id="CP107716">
    <property type="protein sequence ID" value="UYQ71280.1"/>
    <property type="molecule type" value="Genomic_DNA"/>
</dbReference>
<gene>
    <name evidence="6" type="ORF">OF122_14675</name>
</gene>
<reference evidence="6" key="1">
    <citation type="submission" date="2022-10" db="EMBL/GenBank/DDBJ databases">
        <title>YIM 151497 complete genome.</title>
        <authorList>
            <person name="Chen X."/>
        </authorList>
    </citation>
    <scope>NUCLEOTIDE SEQUENCE</scope>
    <source>
        <strain evidence="6">YIM 151497</strain>
    </source>
</reference>
<evidence type="ECO:0000256" key="4">
    <source>
        <dbReference type="ARBA" id="ARBA00022764"/>
    </source>
</evidence>
<evidence type="ECO:0000313" key="7">
    <source>
        <dbReference type="Proteomes" id="UP001163882"/>
    </source>
</evidence>
<protein>
    <submittedName>
        <fullName evidence="6">ABC transporter substrate-binding protein</fullName>
    </submittedName>
</protein>
<sequence length="408" mass="44571">MMIFRKTAVLAASASTLAMMAGTAMAGTVTWWSPNFHAPRATELVEQFEAQHPDIDIVIEETTSDGLPQRVITALQSGSAPDIIDVQHGWIAGYAQNGLVMPLDDIINDPDDFIPAALDYVRWEGETYGLPFRAEGLAVIYNRGHFEEAGLDPDSPPQTWSELVDAALALTGDGRYGFAITGGGEVGNTIFRSLPFIWMNGGSIISDDATEATVNQPEAVEAVEFYTDMLVEHGVSPSSTLENDGTANRRLFIAEAVSMYQAGQFDLASIAQENPDIDLGVMTMPHPEGADTSAILGGWSFIVPTDANNPEEAKIFIEWMAQPENMGVYTDTFPARESAMDMERFQDPQLAPYREVLPFTQPVPTHPAWVQITQAYFDGIQRILIGQQDAQAAMDDAALDIQDLLDQY</sequence>
<evidence type="ECO:0000256" key="3">
    <source>
        <dbReference type="ARBA" id="ARBA00022729"/>
    </source>
</evidence>
<dbReference type="Proteomes" id="UP001163882">
    <property type="component" value="Chromosome"/>
</dbReference>
<organism evidence="6 7">
    <name type="scientific">Pelagibacterium flavum</name>
    <dbReference type="NCBI Taxonomy" id="2984530"/>
    <lineage>
        <taxon>Bacteria</taxon>
        <taxon>Pseudomonadati</taxon>
        <taxon>Pseudomonadota</taxon>
        <taxon>Alphaproteobacteria</taxon>
        <taxon>Hyphomicrobiales</taxon>
        <taxon>Devosiaceae</taxon>
        <taxon>Pelagibacterium</taxon>
    </lineage>
</organism>